<feature type="compositionally biased region" description="Low complexity" evidence="1">
    <location>
        <begin position="106"/>
        <end position="120"/>
    </location>
</feature>
<dbReference type="Proteomes" id="UP000005940">
    <property type="component" value="Chromosome"/>
</dbReference>
<organism evidence="2 3">
    <name type="scientific">Streptomyces tsukubensis (strain DSM 42081 / NBRC 108919 / NRRL 18488 / 9993)</name>
    <dbReference type="NCBI Taxonomy" id="1114943"/>
    <lineage>
        <taxon>Bacteria</taxon>
        <taxon>Bacillati</taxon>
        <taxon>Actinomycetota</taxon>
        <taxon>Actinomycetes</taxon>
        <taxon>Kitasatosporales</taxon>
        <taxon>Streptomycetaceae</taxon>
        <taxon>Streptomyces</taxon>
    </lineage>
</organism>
<proteinExistence type="predicted"/>
<keyword evidence="3" id="KW-1185">Reference proteome</keyword>
<evidence type="ECO:0000256" key="1">
    <source>
        <dbReference type="SAM" id="MobiDB-lite"/>
    </source>
</evidence>
<evidence type="ECO:0000313" key="3">
    <source>
        <dbReference type="Proteomes" id="UP000005940"/>
    </source>
</evidence>
<sequence length="204" mass="21588">MAPMRRGLVHAMAWTLSTGAAVTLSWWGVHTVMSGTAYDRPRAVPINAGEDPTTQAKPQVSATHRSQSPPEARPSKTSGTPGSRITEGTPETPGGNGGGTSPEPPTSSRSEGPRPSSASGTPVNSKPKGTVKGQTVDGGQVLFDVGPASAELLSATPNEGWRMDVLEESTYIRVTFTSDTREMSVFCIWNGHPPRFDFDEREAP</sequence>
<name>A0A7G3UID7_STRT9</name>
<feature type="compositionally biased region" description="Polar residues" evidence="1">
    <location>
        <begin position="52"/>
        <end position="83"/>
    </location>
</feature>
<reference evidence="2 3" key="1">
    <citation type="journal article" date="2012" name="J. Bacteriol.">
        <title>Draft genome of Streptomyces tsukubaensis NRRL 18488, the producer of the clinically important immunosuppressant tacrolimus (FK506).</title>
        <authorList>
            <person name="Barreiro C."/>
            <person name="Prieto C."/>
            <person name="Sola-Landa A."/>
            <person name="Solera E."/>
            <person name="Martinez-Castro M."/>
            <person name="Perez-Redondo R."/>
            <person name="Garcia-Estrada C."/>
            <person name="Aparicio J.F."/>
            <person name="Fernandez-Martinez L.T."/>
            <person name="Santos-Aberturas J."/>
            <person name="Salehi-Najafabadi Z."/>
            <person name="Rodriguez-Garcia A."/>
            <person name="Tauch A."/>
            <person name="Martin J.F."/>
        </authorList>
    </citation>
    <scope>NUCLEOTIDE SEQUENCE [LARGE SCALE GENOMIC DNA]</scope>
    <source>
        <strain evidence="3">DSM 42081 / NBRC 108919 / NRRL 18488 / 9993</strain>
    </source>
</reference>
<feature type="region of interest" description="Disordered" evidence="1">
    <location>
        <begin position="43"/>
        <end position="136"/>
    </location>
</feature>
<dbReference type="AlphaFoldDB" id="A0A7G3UID7"/>
<accession>A0A7G3UID7</accession>
<protein>
    <recommendedName>
        <fullName evidence="4">Secreted protein</fullName>
    </recommendedName>
</protein>
<gene>
    <name evidence="2" type="ORF">STSU_023685</name>
</gene>
<evidence type="ECO:0008006" key="4">
    <source>
        <dbReference type="Google" id="ProtNLM"/>
    </source>
</evidence>
<evidence type="ECO:0000313" key="2">
    <source>
        <dbReference type="EMBL" id="QKM69718.1"/>
    </source>
</evidence>
<dbReference type="EMBL" id="CP029159">
    <property type="protein sequence ID" value="QKM69718.1"/>
    <property type="molecule type" value="Genomic_DNA"/>
</dbReference>